<sequence length="146" mass="16902">ECYEEVEDVDNLSDYSYFEVDQNGALTRIAQPEAYLLERASPQEVAEDGDEGEEEFPPSELARIKEKCQQWVVMEGDEVEEYSYLDSTVDREGEKEFPSSELVRIKEKWVVMEGDKVEEYSYLDSTVDRDGDDQEFTLSELGKINE</sequence>
<feature type="compositionally biased region" description="Acidic residues" evidence="1">
    <location>
        <begin position="45"/>
        <end position="57"/>
    </location>
</feature>
<accession>A0AAV5S809</accession>
<reference evidence="2" key="1">
    <citation type="submission" date="2023-10" db="EMBL/GenBank/DDBJ databases">
        <title>Genome assembly of Pristionchus species.</title>
        <authorList>
            <person name="Yoshida K."/>
            <person name="Sommer R.J."/>
        </authorList>
    </citation>
    <scope>NUCLEOTIDE SEQUENCE</scope>
    <source>
        <strain evidence="2">RS0144</strain>
    </source>
</reference>
<dbReference type="AlphaFoldDB" id="A0AAV5S809"/>
<gene>
    <name evidence="2" type="ORF">PENTCL1PPCAC_290</name>
</gene>
<comment type="caution">
    <text evidence="2">The sequence shown here is derived from an EMBL/GenBank/DDBJ whole genome shotgun (WGS) entry which is preliminary data.</text>
</comment>
<dbReference type="Proteomes" id="UP001432027">
    <property type="component" value="Unassembled WGS sequence"/>
</dbReference>
<feature type="non-terminal residue" evidence="2">
    <location>
        <position position="146"/>
    </location>
</feature>
<evidence type="ECO:0000256" key="1">
    <source>
        <dbReference type="SAM" id="MobiDB-lite"/>
    </source>
</evidence>
<keyword evidence="3" id="KW-1185">Reference proteome</keyword>
<evidence type="ECO:0000313" key="2">
    <source>
        <dbReference type="EMBL" id="GMS78115.1"/>
    </source>
</evidence>
<feature type="region of interest" description="Disordered" evidence="1">
    <location>
        <begin position="39"/>
        <end position="59"/>
    </location>
</feature>
<dbReference type="EMBL" id="BTSX01000001">
    <property type="protein sequence ID" value="GMS78115.1"/>
    <property type="molecule type" value="Genomic_DNA"/>
</dbReference>
<proteinExistence type="predicted"/>
<protein>
    <submittedName>
        <fullName evidence="2">Uncharacterized protein</fullName>
    </submittedName>
</protein>
<organism evidence="2 3">
    <name type="scientific">Pristionchus entomophagus</name>
    <dbReference type="NCBI Taxonomy" id="358040"/>
    <lineage>
        <taxon>Eukaryota</taxon>
        <taxon>Metazoa</taxon>
        <taxon>Ecdysozoa</taxon>
        <taxon>Nematoda</taxon>
        <taxon>Chromadorea</taxon>
        <taxon>Rhabditida</taxon>
        <taxon>Rhabditina</taxon>
        <taxon>Diplogasteromorpha</taxon>
        <taxon>Diplogasteroidea</taxon>
        <taxon>Neodiplogasteridae</taxon>
        <taxon>Pristionchus</taxon>
    </lineage>
</organism>
<evidence type="ECO:0000313" key="3">
    <source>
        <dbReference type="Proteomes" id="UP001432027"/>
    </source>
</evidence>
<name>A0AAV5S809_9BILA</name>
<feature type="non-terminal residue" evidence="2">
    <location>
        <position position="1"/>
    </location>
</feature>